<dbReference type="EMBL" id="ML987210">
    <property type="protein sequence ID" value="KAF2241903.1"/>
    <property type="molecule type" value="Genomic_DNA"/>
</dbReference>
<gene>
    <name evidence="2" type="ORF">BU26DRAFT_585521</name>
</gene>
<feature type="region of interest" description="Disordered" evidence="1">
    <location>
        <begin position="260"/>
        <end position="280"/>
    </location>
</feature>
<reference evidence="2" key="1">
    <citation type="journal article" date="2020" name="Stud. Mycol.">
        <title>101 Dothideomycetes genomes: a test case for predicting lifestyles and emergence of pathogens.</title>
        <authorList>
            <person name="Haridas S."/>
            <person name="Albert R."/>
            <person name="Binder M."/>
            <person name="Bloem J."/>
            <person name="Labutti K."/>
            <person name="Salamov A."/>
            <person name="Andreopoulos B."/>
            <person name="Baker S."/>
            <person name="Barry K."/>
            <person name="Bills G."/>
            <person name="Bluhm B."/>
            <person name="Cannon C."/>
            <person name="Castanera R."/>
            <person name="Culley D."/>
            <person name="Daum C."/>
            <person name="Ezra D."/>
            <person name="Gonzalez J."/>
            <person name="Henrissat B."/>
            <person name="Kuo A."/>
            <person name="Liang C."/>
            <person name="Lipzen A."/>
            <person name="Lutzoni F."/>
            <person name="Magnuson J."/>
            <person name="Mondo S."/>
            <person name="Nolan M."/>
            <person name="Ohm R."/>
            <person name="Pangilinan J."/>
            <person name="Park H.-J."/>
            <person name="Ramirez L."/>
            <person name="Alfaro M."/>
            <person name="Sun H."/>
            <person name="Tritt A."/>
            <person name="Yoshinaga Y."/>
            <person name="Zwiers L.-H."/>
            <person name="Turgeon B."/>
            <person name="Goodwin S."/>
            <person name="Spatafora J."/>
            <person name="Crous P."/>
            <person name="Grigoriev I."/>
        </authorList>
    </citation>
    <scope>NUCLEOTIDE SEQUENCE</scope>
    <source>
        <strain evidence="2">CBS 122368</strain>
    </source>
</reference>
<organism evidence="2 3">
    <name type="scientific">Trematosphaeria pertusa</name>
    <dbReference type="NCBI Taxonomy" id="390896"/>
    <lineage>
        <taxon>Eukaryota</taxon>
        <taxon>Fungi</taxon>
        <taxon>Dikarya</taxon>
        <taxon>Ascomycota</taxon>
        <taxon>Pezizomycotina</taxon>
        <taxon>Dothideomycetes</taxon>
        <taxon>Pleosporomycetidae</taxon>
        <taxon>Pleosporales</taxon>
        <taxon>Massarineae</taxon>
        <taxon>Trematosphaeriaceae</taxon>
        <taxon>Trematosphaeria</taxon>
    </lineage>
</organism>
<evidence type="ECO:0000256" key="1">
    <source>
        <dbReference type="SAM" id="MobiDB-lite"/>
    </source>
</evidence>
<sequence length="557" mass="61880">MQYMCSLPKELELKAEMKSSIFILFRLLSSLVHLVPLSTRSGVLLTHSEQHRRHHHYRTEPAYWQRRSEYRRAECAGPRSMIGDRFVRRESETQRKSSGWPLAPLSKPTSLQTSCLLCAPLPQFVECCPLLVSDGNAQAILRLREPPLPLANGFSRSIANRSRTRFDTRTTNAPRTFSPGHHEWRNLSGIHLCSSWSAAVRANSLWCCSAERRVRVQRRENWNGEGLRQLACAEPGHSIWLSHGYEGDAGGFQTLAAAALPPTDDVDPDDSPLSDPPFPRPLILDDIDLDDLTIRAGGDNRFDAKLGSATGGGGDKERGPVDRNSRTMAATNTLPRPSSPQARVPSTRFTAHIQTFMPDIVRMTNARRRATAVRTEAISADAAARTIERDIEHRTGFARAQLEGEISTLGEKLSMANNFRELLQRQRAEPDATMSTAPIEITATYVPGTRLLETTENYIVQYTSRKDTLCDAERKLAEATQAAETKKAAAEKEESGVAGMQAELLGLMDFLRDMILGRSSIGRRVHRGEARRGSARGHTTGTVREGRRCVVRSDAPP</sequence>
<dbReference type="GeneID" id="54587970"/>
<proteinExistence type="predicted"/>
<keyword evidence="3" id="KW-1185">Reference proteome</keyword>
<feature type="region of interest" description="Disordered" evidence="1">
    <location>
        <begin position="300"/>
        <end position="323"/>
    </location>
</feature>
<evidence type="ECO:0000313" key="3">
    <source>
        <dbReference type="Proteomes" id="UP000800094"/>
    </source>
</evidence>
<dbReference type="RefSeq" id="XP_033676907.1">
    <property type="nucleotide sequence ID" value="XM_033834640.1"/>
</dbReference>
<dbReference type="AlphaFoldDB" id="A0A6A6HWF8"/>
<feature type="compositionally biased region" description="Basic and acidic residues" evidence="1">
    <location>
        <begin position="314"/>
        <end position="323"/>
    </location>
</feature>
<accession>A0A6A6HWF8</accession>
<dbReference type="Proteomes" id="UP000800094">
    <property type="component" value="Unassembled WGS sequence"/>
</dbReference>
<protein>
    <submittedName>
        <fullName evidence="2">Uncharacterized protein</fullName>
    </submittedName>
</protein>
<name>A0A6A6HWF8_9PLEO</name>
<evidence type="ECO:0000313" key="2">
    <source>
        <dbReference type="EMBL" id="KAF2241903.1"/>
    </source>
</evidence>